<comment type="caution">
    <text evidence="1">The sequence shown here is derived from an EMBL/GenBank/DDBJ whole genome shotgun (WGS) entry which is preliminary data.</text>
</comment>
<organism evidence="1 2">
    <name type="scientific">Pseudoneobacillus rhizosphaerae</name>
    <dbReference type="NCBI Taxonomy" id="2880968"/>
    <lineage>
        <taxon>Bacteria</taxon>
        <taxon>Bacillati</taxon>
        <taxon>Bacillota</taxon>
        <taxon>Bacilli</taxon>
        <taxon>Bacillales</taxon>
        <taxon>Bacillaceae</taxon>
        <taxon>Pseudoneobacillus</taxon>
    </lineage>
</organism>
<keyword evidence="2" id="KW-1185">Reference proteome</keyword>
<dbReference type="Pfam" id="PF05014">
    <property type="entry name" value="Nuc_deoxyrib_tr"/>
    <property type="match status" value="1"/>
</dbReference>
<dbReference type="Gene3D" id="3.40.50.450">
    <property type="match status" value="1"/>
</dbReference>
<dbReference type="InterPro" id="IPR007710">
    <property type="entry name" value="Nucleoside_deoxyribTrfase"/>
</dbReference>
<dbReference type="AlphaFoldDB" id="A0A9C7G7Q4"/>
<evidence type="ECO:0000313" key="2">
    <source>
        <dbReference type="Proteomes" id="UP000789845"/>
    </source>
</evidence>
<sequence length="136" mass="15411">MKFYIASGLLNKKIVQIVAAHLKSYGFTHTYDWTQNERADSVEKLQAIGEDERIGVLNADFLIVLLPGGKGTHVELGIALAQHKRVYLYSPTEDINDFSKTSTFYFLEEIIPYIGPLDNFIEMVLENEISLKKDKG</sequence>
<gene>
    <name evidence="1" type="ORF">NEOCIP111885_01025</name>
</gene>
<dbReference type="EMBL" id="CAKJTG010000005">
    <property type="protein sequence ID" value="CAG9607334.1"/>
    <property type="molecule type" value="Genomic_DNA"/>
</dbReference>
<protein>
    <recommendedName>
        <fullName evidence="3">Group-specific protein</fullName>
    </recommendedName>
</protein>
<dbReference type="SUPFAM" id="SSF52309">
    <property type="entry name" value="N-(deoxy)ribosyltransferase-like"/>
    <property type="match status" value="1"/>
</dbReference>
<reference evidence="1" key="1">
    <citation type="submission" date="2021-10" db="EMBL/GenBank/DDBJ databases">
        <authorList>
            <person name="Criscuolo A."/>
        </authorList>
    </citation>
    <scope>NUCLEOTIDE SEQUENCE</scope>
    <source>
        <strain evidence="1">CIP111885</strain>
    </source>
</reference>
<name>A0A9C7G7Q4_9BACI</name>
<dbReference type="Proteomes" id="UP000789845">
    <property type="component" value="Unassembled WGS sequence"/>
</dbReference>
<proteinExistence type="predicted"/>
<dbReference type="RefSeq" id="WP_230495605.1">
    <property type="nucleotide sequence ID" value="NZ_CAKJTG010000005.1"/>
</dbReference>
<evidence type="ECO:0000313" key="1">
    <source>
        <dbReference type="EMBL" id="CAG9607334.1"/>
    </source>
</evidence>
<accession>A0A9C7G7Q4</accession>
<evidence type="ECO:0008006" key="3">
    <source>
        <dbReference type="Google" id="ProtNLM"/>
    </source>
</evidence>